<keyword evidence="2" id="KW-1185">Reference proteome</keyword>
<proteinExistence type="predicted"/>
<organism evidence="1 2">
    <name type="scientific">Nonomuraea phyllanthi</name>
    <dbReference type="NCBI Taxonomy" id="2219224"/>
    <lineage>
        <taxon>Bacteria</taxon>
        <taxon>Bacillati</taxon>
        <taxon>Actinomycetota</taxon>
        <taxon>Actinomycetes</taxon>
        <taxon>Streptosporangiales</taxon>
        <taxon>Streptosporangiaceae</taxon>
        <taxon>Nonomuraea</taxon>
    </lineage>
</organism>
<dbReference type="AlphaFoldDB" id="A0A5C4W443"/>
<dbReference type="EMBL" id="VDLX02000011">
    <property type="protein sequence ID" value="KAB8191863.1"/>
    <property type="molecule type" value="Genomic_DNA"/>
</dbReference>
<evidence type="ECO:0000313" key="1">
    <source>
        <dbReference type="EMBL" id="KAB8191863.1"/>
    </source>
</evidence>
<reference evidence="1 2" key="1">
    <citation type="submission" date="2019-10" db="EMBL/GenBank/DDBJ databases">
        <title>Nonomuraea sp. nov., isolated from Phyllanthus amarus.</title>
        <authorList>
            <person name="Klykleung N."/>
            <person name="Tanasupawat S."/>
        </authorList>
    </citation>
    <scope>NUCLEOTIDE SEQUENCE [LARGE SCALE GENOMIC DNA]</scope>
    <source>
        <strain evidence="1 2">PA1-10</strain>
    </source>
</reference>
<name>A0A5C4W443_9ACTN</name>
<gene>
    <name evidence="1" type="ORF">FH608_028320</name>
</gene>
<comment type="caution">
    <text evidence="1">The sequence shown here is derived from an EMBL/GenBank/DDBJ whole genome shotgun (WGS) entry which is preliminary data.</text>
</comment>
<accession>A0A5C4W443</accession>
<dbReference type="Proteomes" id="UP000312512">
    <property type="component" value="Unassembled WGS sequence"/>
</dbReference>
<evidence type="ECO:0000313" key="2">
    <source>
        <dbReference type="Proteomes" id="UP000312512"/>
    </source>
</evidence>
<dbReference type="OrthoDB" id="4233829at2"/>
<sequence length="151" mass="16342">MTVKVRPGPVGTPLTRWRAERLQELRRTELEHIRKQGEQWRTGLAGFITVILTAALVSGRTLITGHRPGTQVVIGILMLAAILAGAVGIFLSTRAANGFPPRPRRLTTEDLILNDRLAARRGARDLRTSILAAGAGLLLFTAATAVVWFGS</sequence>
<protein>
    <submittedName>
        <fullName evidence="1">Uncharacterized protein</fullName>
    </submittedName>
</protein>
<dbReference type="RefSeq" id="WP_139633658.1">
    <property type="nucleotide sequence ID" value="NZ_VDLX02000011.1"/>
</dbReference>